<comment type="caution">
    <text evidence="1">The sequence shown here is derived from an EMBL/GenBank/DDBJ whole genome shotgun (WGS) entry which is preliminary data.</text>
</comment>
<evidence type="ECO:0000313" key="1">
    <source>
        <dbReference type="EMBL" id="KAH7927816.1"/>
    </source>
</evidence>
<keyword evidence="2" id="KW-1185">Reference proteome</keyword>
<gene>
    <name evidence="1" type="ORF">BV22DRAFT_1060342</name>
</gene>
<evidence type="ECO:0000313" key="2">
    <source>
        <dbReference type="Proteomes" id="UP000790709"/>
    </source>
</evidence>
<organism evidence="1 2">
    <name type="scientific">Leucogyrophana mollusca</name>
    <dbReference type="NCBI Taxonomy" id="85980"/>
    <lineage>
        <taxon>Eukaryota</taxon>
        <taxon>Fungi</taxon>
        <taxon>Dikarya</taxon>
        <taxon>Basidiomycota</taxon>
        <taxon>Agaricomycotina</taxon>
        <taxon>Agaricomycetes</taxon>
        <taxon>Agaricomycetidae</taxon>
        <taxon>Boletales</taxon>
        <taxon>Boletales incertae sedis</taxon>
        <taxon>Leucogyrophana</taxon>
    </lineage>
</organism>
<accession>A0ACB8BPH1</accession>
<dbReference type="EMBL" id="MU266361">
    <property type="protein sequence ID" value="KAH7927816.1"/>
    <property type="molecule type" value="Genomic_DNA"/>
</dbReference>
<sequence>MEPTVQDLPSYTPSNPAPDYSSQPLPGERCIQKSPRQSLLLHLGSSSFSFKEHKIALTLRDCREEEGLPTYGLCSSVLGEVALEQRDRVLSVTVKLEGRIHINDSLSPLTTVLFSKERNLWKRGPSSDEPCPGMMPVCVPFPSTYHDRSMGQEYRLPPSYELSSPRKASIIYTLTVTVSKAKVIPIFGRKVTRETLIAQLRYHPRVRPPRPVPSYSMQSKQCPEEWREEIWATKGSIISTAEPLLAICQFYLPSVRVFTITDTIPFHLRLKASPHILEALMHAITPTRRDDATYLNFPIHVYLLRQTVVDLQGTRVTNERVLGTGSMTLQSSTPAEDASSEDHTLTWDGTVCCKTTVTHTGFITNEISVKDFIVVSLLAPPTVSTQDSHVQLRHPIPIRLVTEPWIDRS</sequence>
<name>A0ACB8BPH1_9AGAM</name>
<reference evidence="1" key="1">
    <citation type="journal article" date="2021" name="New Phytol.">
        <title>Evolutionary innovations through gain and loss of genes in the ectomycorrhizal Boletales.</title>
        <authorList>
            <person name="Wu G."/>
            <person name="Miyauchi S."/>
            <person name="Morin E."/>
            <person name="Kuo A."/>
            <person name="Drula E."/>
            <person name="Varga T."/>
            <person name="Kohler A."/>
            <person name="Feng B."/>
            <person name="Cao Y."/>
            <person name="Lipzen A."/>
            <person name="Daum C."/>
            <person name="Hundley H."/>
            <person name="Pangilinan J."/>
            <person name="Johnson J."/>
            <person name="Barry K."/>
            <person name="LaButti K."/>
            <person name="Ng V."/>
            <person name="Ahrendt S."/>
            <person name="Min B."/>
            <person name="Choi I.G."/>
            <person name="Park H."/>
            <person name="Plett J.M."/>
            <person name="Magnuson J."/>
            <person name="Spatafora J.W."/>
            <person name="Nagy L.G."/>
            <person name="Henrissat B."/>
            <person name="Grigoriev I.V."/>
            <person name="Yang Z.L."/>
            <person name="Xu J."/>
            <person name="Martin F.M."/>
        </authorList>
    </citation>
    <scope>NUCLEOTIDE SEQUENCE</scope>
    <source>
        <strain evidence="1">KUC20120723A-06</strain>
    </source>
</reference>
<proteinExistence type="predicted"/>
<dbReference type="Proteomes" id="UP000790709">
    <property type="component" value="Unassembled WGS sequence"/>
</dbReference>
<protein>
    <submittedName>
        <fullName evidence="1">Uncharacterized protein</fullName>
    </submittedName>
</protein>